<feature type="domain" description="PA" evidence="10">
    <location>
        <begin position="314"/>
        <end position="387"/>
    </location>
</feature>
<keyword evidence="5 8" id="KW-0378">Hydrolase</keyword>
<feature type="domain" description="Peptidase S8/S53" evidence="9">
    <location>
        <begin position="89"/>
        <end position="479"/>
    </location>
</feature>
<dbReference type="InterPro" id="IPR050131">
    <property type="entry name" value="Peptidase_S8_subtilisin-like"/>
</dbReference>
<feature type="active site" description="Charge relay system" evidence="7 8">
    <location>
        <position position="463"/>
    </location>
</feature>
<dbReference type="InterPro" id="IPR010435">
    <property type="entry name" value="C5a/SBT2-like_Fn3"/>
</dbReference>
<dbReference type="Gene3D" id="2.60.40.10">
    <property type="entry name" value="Immunoglobulins"/>
    <property type="match status" value="1"/>
</dbReference>
<reference evidence="12" key="1">
    <citation type="submission" date="2023-06" db="EMBL/GenBank/DDBJ databases">
        <title>Genome-scale phylogeny and comparative genomics of the fungal order Sordariales.</title>
        <authorList>
            <consortium name="Lawrence Berkeley National Laboratory"/>
            <person name="Hensen N."/>
            <person name="Bonometti L."/>
            <person name="Westerberg I."/>
            <person name="Brannstrom I.O."/>
            <person name="Guillou S."/>
            <person name="Cros-Aarteil S."/>
            <person name="Calhoun S."/>
            <person name="Haridas S."/>
            <person name="Kuo A."/>
            <person name="Mondo S."/>
            <person name="Pangilinan J."/>
            <person name="Riley R."/>
            <person name="Labutti K."/>
            <person name="Andreopoulos B."/>
            <person name="Lipzen A."/>
            <person name="Chen C."/>
            <person name="Yanf M."/>
            <person name="Daum C."/>
            <person name="Ng V."/>
            <person name="Clum A."/>
            <person name="Steindorff A."/>
            <person name="Ohm R."/>
            <person name="Martin F."/>
            <person name="Silar P."/>
            <person name="Natvig D."/>
            <person name="Lalanne C."/>
            <person name="Gautier V."/>
            <person name="Ament-Velasquez S.L."/>
            <person name="Kruys A."/>
            <person name="Hutchinson M.I."/>
            <person name="Powell A.J."/>
            <person name="Barry K."/>
            <person name="Miller A.N."/>
            <person name="Grigoriev I.V."/>
            <person name="Debuchy R."/>
            <person name="Gladieux P."/>
            <person name="Thoren M.H."/>
            <person name="Johannesson H."/>
        </authorList>
    </citation>
    <scope>NUCLEOTIDE SEQUENCE</scope>
    <source>
        <strain evidence="12">CBS 307.81</strain>
    </source>
</reference>
<dbReference type="Pfam" id="PF02225">
    <property type="entry name" value="PA"/>
    <property type="match status" value="1"/>
</dbReference>
<sequence length="857" mass="92427">MASELSAFGARILRTFRTDLFVGLSIESDQQNLDSLQNQSTISRAWPVRKIHLSPAPRTAVFSTDVAASNYSVHSYTGVDRLHNAGIYGKGAVVAVVDTGTDYHHAALGGGFGPGHKVAGGYDLVGGDWPAGPKAPSPFPLDLNGHGTHVAGIIAGKSEWYTGVAPEATLLSYKVFSNYGVTDEDTLIEAFLKAYEDGADIITASIGGTGGWSDSAWSALASRLVDKGVVVTISAGNSGTEGPFYASSGASGDNVIAVASTDSSVWPAPPLKATFSHNGTSSTSYIAYLPDLNSYVWDVPEDLSVMGASLDIDADACGPLPPNTPDLSRGVVLIRRGTCSFRVQQANVARFGAKRVLLYNNADPVTNPWPVDVEVPIALIESSAGEAMMNVLRSGGHVRVSFAIPRDSNWAVGIHNAAGGIPSEYTSWGGTFGLQIKPDVAAPGQNIYSTYLDGQYAVLSGTSMACPYVAGIAALYVGKFGGRKAHGPGFGKHLFSRIVSSGASVPWQTSQPTGLPIDYGFWAPVTQVGSGLVNATKVLMSQTSLAFDKFALNDTAHFQRDHRVLITNHANHPLMYHFSVQPAGTFNAQSPYYADYLAASVDLEPFVYTPKVSLPAAVTIPPGQSHLARVRFGHPSLDDTSLPVYSGKIIITSSESETLSIPYMGAGFSLESAFRSRMFTDTTPFQVAGPNRDDISIYHTYNFNLSWSEQSFPKVYAAFKWGPRLLRWDIFEAGWQECSWNSYPPVPGIGGFVESATYWVDSDAGYWAFDPDTMNKEDTLPFPLTNLVRTSSWNRNNQGFWWFGKLANGSYIREGNYTMRFAAQIPFSDPKRSNSWHVWQTPDITILPYYGHTDEAS</sequence>
<dbReference type="Pfam" id="PF06280">
    <property type="entry name" value="fn3_5"/>
    <property type="match status" value="1"/>
</dbReference>
<dbReference type="GO" id="GO:0006508">
    <property type="term" value="P:proteolysis"/>
    <property type="evidence" value="ECO:0007669"/>
    <property type="project" value="UniProtKB-KW"/>
</dbReference>
<evidence type="ECO:0000256" key="5">
    <source>
        <dbReference type="ARBA" id="ARBA00022801"/>
    </source>
</evidence>
<dbReference type="InterPro" id="IPR023828">
    <property type="entry name" value="Peptidase_S8_Ser-AS"/>
</dbReference>
<evidence type="ECO:0000256" key="3">
    <source>
        <dbReference type="ARBA" id="ARBA00022670"/>
    </source>
</evidence>
<keyword evidence="3 8" id="KW-0645">Protease</keyword>
<evidence type="ECO:0000256" key="8">
    <source>
        <dbReference type="PROSITE-ProRule" id="PRU01240"/>
    </source>
</evidence>
<dbReference type="GO" id="GO:0004252">
    <property type="term" value="F:serine-type endopeptidase activity"/>
    <property type="evidence" value="ECO:0007669"/>
    <property type="project" value="UniProtKB-UniRule"/>
</dbReference>
<evidence type="ECO:0000256" key="1">
    <source>
        <dbReference type="ARBA" id="ARBA00011073"/>
    </source>
</evidence>
<accession>A0AA39ZD97</accession>
<dbReference type="PROSITE" id="PS51892">
    <property type="entry name" value="SUBTILASE"/>
    <property type="match status" value="1"/>
</dbReference>
<dbReference type="Gene3D" id="3.50.30.30">
    <property type="match status" value="1"/>
</dbReference>
<dbReference type="InterPro" id="IPR003137">
    <property type="entry name" value="PA_domain"/>
</dbReference>
<dbReference type="EMBL" id="JAULSY010000051">
    <property type="protein sequence ID" value="KAK0668740.1"/>
    <property type="molecule type" value="Genomic_DNA"/>
</dbReference>
<dbReference type="Proteomes" id="UP001174997">
    <property type="component" value="Unassembled WGS sequence"/>
</dbReference>
<keyword evidence="4" id="KW-0732">Signal</keyword>
<dbReference type="PANTHER" id="PTHR43806">
    <property type="entry name" value="PEPTIDASE S8"/>
    <property type="match status" value="1"/>
</dbReference>
<feature type="domain" description="C5a peptidase/Subtilisin-like protease SBT2-like Fn3-like" evidence="11">
    <location>
        <begin position="551"/>
        <end position="664"/>
    </location>
</feature>
<evidence type="ECO:0000256" key="2">
    <source>
        <dbReference type="ARBA" id="ARBA00022512"/>
    </source>
</evidence>
<keyword evidence="6 8" id="KW-0720">Serine protease</keyword>
<dbReference type="PROSITE" id="PS00138">
    <property type="entry name" value="SUBTILASE_SER"/>
    <property type="match status" value="1"/>
</dbReference>
<dbReference type="Pfam" id="PF00082">
    <property type="entry name" value="Peptidase_S8"/>
    <property type="match status" value="1"/>
</dbReference>
<dbReference type="CDD" id="cd07489">
    <property type="entry name" value="Peptidases_S8_5"/>
    <property type="match status" value="1"/>
</dbReference>
<protein>
    <submittedName>
        <fullName evidence="12">Subtilisin-like serine protease</fullName>
    </submittedName>
</protein>
<dbReference type="Gene3D" id="3.40.50.200">
    <property type="entry name" value="Peptidase S8/S53 domain"/>
    <property type="match status" value="2"/>
</dbReference>
<dbReference type="InterPro" id="IPR034187">
    <property type="entry name" value="Peptidases_S8_5"/>
</dbReference>
<evidence type="ECO:0000259" key="9">
    <source>
        <dbReference type="Pfam" id="PF00082"/>
    </source>
</evidence>
<keyword evidence="13" id="KW-1185">Reference proteome</keyword>
<evidence type="ECO:0000313" key="13">
    <source>
        <dbReference type="Proteomes" id="UP001174997"/>
    </source>
</evidence>
<dbReference type="AlphaFoldDB" id="A0AA39ZD97"/>
<feature type="active site" description="Charge relay system" evidence="7 8">
    <location>
        <position position="98"/>
    </location>
</feature>
<dbReference type="PROSITE" id="PS00137">
    <property type="entry name" value="SUBTILASE_HIS"/>
    <property type="match status" value="1"/>
</dbReference>
<evidence type="ECO:0000313" key="12">
    <source>
        <dbReference type="EMBL" id="KAK0668740.1"/>
    </source>
</evidence>
<evidence type="ECO:0000256" key="6">
    <source>
        <dbReference type="ARBA" id="ARBA00022825"/>
    </source>
</evidence>
<dbReference type="SUPFAM" id="SSF52743">
    <property type="entry name" value="Subtilisin-like"/>
    <property type="match status" value="1"/>
</dbReference>
<comment type="similarity">
    <text evidence="1 8">Belongs to the peptidase S8 family.</text>
</comment>
<dbReference type="PANTHER" id="PTHR43806:SF66">
    <property type="entry name" value="SERIN ENDOPEPTIDASE"/>
    <property type="match status" value="1"/>
</dbReference>
<dbReference type="InterPro" id="IPR036852">
    <property type="entry name" value="Peptidase_S8/S53_dom_sf"/>
</dbReference>
<dbReference type="InterPro" id="IPR022398">
    <property type="entry name" value="Peptidase_S8_His-AS"/>
</dbReference>
<proteinExistence type="inferred from homology"/>
<comment type="caution">
    <text evidence="12">The sequence shown here is derived from an EMBL/GenBank/DDBJ whole genome shotgun (WGS) entry which is preliminary data.</text>
</comment>
<dbReference type="InterPro" id="IPR000209">
    <property type="entry name" value="Peptidase_S8/S53_dom"/>
</dbReference>
<evidence type="ECO:0000259" key="10">
    <source>
        <dbReference type="Pfam" id="PF02225"/>
    </source>
</evidence>
<dbReference type="PRINTS" id="PR00723">
    <property type="entry name" value="SUBTILISIN"/>
</dbReference>
<gene>
    <name evidence="12" type="ORF">QBC41DRAFT_117865</name>
</gene>
<keyword evidence="2" id="KW-0134">Cell wall</keyword>
<dbReference type="InterPro" id="IPR015500">
    <property type="entry name" value="Peptidase_S8_subtilisin-rel"/>
</dbReference>
<dbReference type="GO" id="GO:0016020">
    <property type="term" value="C:membrane"/>
    <property type="evidence" value="ECO:0007669"/>
    <property type="project" value="InterPro"/>
</dbReference>
<feature type="active site" description="Charge relay system" evidence="7 8">
    <location>
        <position position="146"/>
    </location>
</feature>
<evidence type="ECO:0000259" key="11">
    <source>
        <dbReference type="Pfam" id="PF06280"/>
    </source>
</evidence>
<name>A0AA39ZD97_9PEZI</name>
<dbReference type="InterPro" id="IPR013783">
    <property type="entry name" value="Ig-like_fold"/>
</dbReference>
<evidence type="ECO:0000256" key="7">
    <source>
        <dbReference type="PIRSR" id="PIRSR615500-1"/>
    </source>
</evidence>
<keyword evidence="2" id="KW-0964">Secreted</keyword>
<evidence type="ECO:0000256" key="4">
    <source>
        <dbReference type="ARBA" id="ARBA00022729"/>
    </source>
</evidence>
<organism evidence="12 13">
    <name type="scientific">Cercophora samala</name>
    <dbReference type="NCBI Taxonomy" id="330535"/>
    <lineage>
        <taxon>Eukaryota</taxon>
        <taxon>Fungi</taxon>
        <taxon>Dikarya</taxon>
        <taxon>Ascomycota</taxon>
        <taxon>Pezizomycotina</taxon>
        <taxon>Sordariomycetes</taxon>
        <taxon>Sordariomycetidae</taxon>
        <taxon>Sordariales</taxon>
        <taxon>Lasiosphaeriaceae</taxon>
        <taxon>Cercophora</taxon>
    </lineage>
</organism>